<dbReference type="AlphaFoldDB" id="A0A8C4ST67"/>
<evidence type="ECO:0000256" key="2">
    <source>
        <dbReference type="ARBA" id="ARBA00004532"/>
    </source>
</evidence>
<dbReference type="GeneTree" id="ENSGT00940000164286"/>
<dbReference type="GO" id="GO:0044218">
    <property type="term" value="C:other organism cell membrane"/>
    <property type="evidence" value="ECO:0007669"/>
    <property type="project" value="UniProtKB-KW"/>
</dbReference>
<organism evidence="6 7">
    <name type="scientific">Erpetoichthys calabaricus</name>
    <name type="common">Rope fish</name>
    <name type="synonym">Calamoichthys calabaricus</name>
    <dbReference type="NCBI Taxonomy" id="27687"/>
    <lineage>
        <taxon>Eukaryota</taxon>
        <taxon>Metazoa</taxon>
        <taxon>Chordata</taxon>
        <taxon>Craniata</taxon>
        <taxon>Vertebrata</taxon>
        <taxon>Euteleostomi</taxon>
        <taxon>Actinopterygii</taxon>
        <taxon>Polypteriformes</taxon>
        <taxon>Polypteridae</taxon>
        <taxon>Erpetoichthys</taxon>
    </lineage>
</organism>
<dbReference type="SUPFAM" id="SSF63724">
    <property type="entry name" value="Cytolysin/lectin"/>
    <property type="match status" value="1"/>
</dbReference>
<dbReference type="GO" id="GO:0006812">
    <property type="term" value="P:monoatomic cation transport"/>
    <property type="evidence" value="ECO:0007669"/>
    <property type="project" value="InterPro"/>
</dbReference>
<dbReference type="InterPro" id="IPR050677">
    <property type="entry name" value="Actinoporin_PFT"/>
</dbReference>
<evidence type="ECO:0000256" key="5">
    <source>
        <dbReference type="ARBA" id="ARBA00023331"/>
    </source>
</evidence>
<reference evidence="6" key="2">
    <citation type="submission" date="2025-08" db="UniProtKB">
        <authorList>
            <consortium name="Ensembl"/>
        </authorList>
    </citation>
    <scope>IDENTIFICATION</scope>
</reference>
<reference evidence="6" key="1">
    <citation type="submission" date="2021-06" db="EMBL/GenBank/DDBJ databases">
        <authorList>
            <consortium name="Wellcome Sanger Institute Data Sharing"/>
        </authorList>
    </citation>
    <scope>NUCLEOTIDE SEQUENCE [LARGE SCALE GENOMIC DNA]</scope>
</reference>
<evidence type="ECO:0000256" key="3">
    <source>
        <dbReference type="ARBA" id="ARBA00022537"/>
    </source>
</evidence>
<dbReference type="OrthoDB" id="2304600at2759"/>
<dbReference type="Gene3D" id="2.60.270.20">
    <property type="entry name" value="Cytolysin/lectin"/>
    <property type="match status" value="1"/>
</dbReference>
<dbReference type="Pfam" id="PF06369">
    <property type="entry name" value="Anemone_cytotox"/>
    <property type="match status" value="1"/>
</dbReference>
<dbReference type="RefSeq" id="XP_028672631.1">
    <property type="nucleotide sequence ID" value="XM_028816798.2"/>
</dbReference>
<protein>
    <submittedName>
        <fullName evidence="6">DELTA-sagatoxin-Srs1a-like</fullName>
    </submittedName>
</protein>
<evidence type="ECO:0000313" key="6">
    <source>
        <dbReference type="Ensembl" id="ENSECRP00000021727.1"/>
    </source>
</evidence>
<gene>
    <name evidence="6" type="primary">LOC114663023</name>
</gene>
<dbReference type="Ensembl" id="ENSECRT00000022195.1">
    <property type="protein sequence ID" value="ENSECRP00000021727.1"/>
    <property type="gene ID" value="ENSECRG00000014679.1"/>
</dbReference>
<dbReference type="InterPro" id="IPR015926">
    <property type="entry name" value="Cytolysin/lectin"/>
</dbReference>
<dbReference type="InterPro" id="IPR009104">
    <property type="entry name" value="Anemon_actinoporin-like"/>
</dbReference>
<keyword evidence="3" id="KW-1052">Target cell membrane</keyword>
<proteinExistence type="predicted"/>
<dbReference type="Proteomes" id="UP000694620">
    <property type="component" value="Chromosome 12"/>
</dbReference>
<dbReference type="GO" id="GO:0015267">
    <property type="term" value="F:channel activity"/>
    <property type="evidence" value="ECO:0007669"/>
    <property type="project" value="InterPro"/>
</dbReference>
<dbReference type="GO" id="GO:0042151">
    <property type="term" value="C:nematocyst"/>
    <property type="evidence" value="ECO:0007669"/>
    <property type="project" value="UniProtKB-SubCell"/>
</dbReference>
<evidence type="ECO:0000256" key="1">
    <source>
        <dbReference type="ARBA" id="ARBA00004175"/>
    </source>
</evidence>
<dbReference type="GO" id="GO:0046930">
    <property type="term" value="C:pore complex"/>
    <property type="evidence" value="ECO:0007669"/>
    <property type="project" value="InterPro"/>
</dbReference>
<dbReference type="PANTHER" id="PTHR40388">
    <property type="entry name" value="BRYOPORIN"/>
    <property type="match status" value="1"/>
</dbReference>
<name>A0A8C4ST67_ERPCA</name>
<dbReference type="GO" id="GO:0046931">
    <property type="term" value="P:pore complex assembly"/>
    <property type="evidence" value="ECO:0007669"/>
    <property type="project" value="InterPro"/>
</dbReference>
<keyword evidence="7" id="KW-1185">Reference proteome</keyword>
<evidence type="ECO:0000256" key="4">
    <source>
        <dbReference type="ARBA" id="ARBA00023298"/>
    </source>
</evidence>
<keyword evidence="4" id="KW-1053">Target membrane</keyword>
<keyword evidence="5" id="KW-0166">Nematocyst</keyword>
<keyword evidence="4" id="KW-0472">Membrane</keyword>
<reference evidence="6" key="3">
    <citation type="submission" date="2025-09" db="UniProtKB">
        <authorList>
            <consortium name="Ensembl"/>
        </authorList>
    </citation>
    <scope>IDENTIFICATION</scope>
</reference>
<dbReference type="GeneID" id="114663023"/>
<dbReference type="PANTHER" id="PTHR40388:SF1">
    <property type="entry name" value="BRYOPORIN"/>
    <property type="match status" value="1"/>
</dbReference>
<evidence type="ECO:0000313" key="7">
    <source>
        <dbReference type="Proteomes" id="UP000694620"/>
    </source>
</evidence>
<comment type="subcellular location">
    <subcellularLocation>
        <location evidence="2">Nematocyst</location>
    </subcellularLocation>
    <subcellularLocation>
        <location evidence="1">Target cell membrane</location>
    </subcellularLocation>
</comment>
<dbReference type="GO" id="GO:0051715">
    <property type="term" value="P:cytolysis in another organism"/>
    <property type="evidence" value="ECO:0007669"/>
    <property type="project" value="InterPro"/>
</dbReference>
<sequence length="190" mass="21124">MNLAFGASLQGTSAEQISKSIKTNRNVVIEISNNTTKFLTNPKYHCHSGYNNTPLQPTIEPKSREACSFSKTGDSACGSVGVMTYDICASPRQSGNMKLAIMFSVPYDYSLYENWFAVGFYDLSKGCDHHLYHEMYQQVKPEFKRAKATQGTLSHSANGLDIKATMSNAKQSIMQVELWESNVNYSSGYP</sequence>
<accession>A0A8C4ST67</accession>